<evidence type="ECO:0000256" key="10">
    <source>
        <dbReference type="ARBA" id="ARBA00030775"/>
    </source>
</evidence>
<evidence type="ECO:0000256" key="8">
    <source>
        <dbReference type="ARBA" id="ARBA00023136"/>
    </source>
</evidence>
<evidence type="ECO:0000256" key="3">
    <source>
        <dbReference type="ARBA" id="ARBA00022475"/>
    </source>
</evidence>
<feature type="domain" description="General secretion pathway GspH" evidence="12">
    <location>
        <begin position="60"/>
        <end position="173"/>
    </location>
</feature>
<dbReference type="GO" id="GO:0015628">
    <property type="term" value="P:protein secretion by the type II secretion system"/>
    <property type="evidence" value="ECO:0007669"/>
    <property type="project" value="InterPro"/>
</dbReference>
<dbReference type="EMBL" id="FOVE01000010">
    <property type="protein sequence ID" value="SFN48964.1"/>
    <property type="molecule type" value="Genomic_DNA"/>
</dbReference>
<comment type="similarity">
    <text evidence="9">Belongs to the GSP H family.</text>
</comment>
<dbReference type="AlphaFoldDB" id="A0A1I4ZFC2"/>
<accession>A0A1I4ZFC2</accession>
<reference evidence="14" key="1">
    <citation type="submission" date="2016-10" db="EMBL/GenBank/DDBJ databases">
        <authorList>
            <person name="Varghese N."/>
            <person name="Submissions S."/>
        </authorList>
    </citation>
    <scope>NUCLEOTIDE SEQUENCE [LARGE SCALE GENOMIC DNA]</scope>
    <source>
        <strain evidence="14">DSM 6150</strain>
    </source>
</reference>
<dbReference type="GO" id="GO:0005886">
    <property type="term" value="C:plasma membrane"/>
    <property type="evidence" value="ECO:0007669"/>
    <property type="project" value="UniProtKB-SubCell"/>
</dbReference>
<dbReference type="PROSITE" id="PS00409">
    <property type="entry name" value="PROKAR_NTER_METHYL"/>
    <property type="match status" value="1"/>
</dbReference>
<protein>
    <recommendedName>
        <fullName evidence="2">Type II secretion system protein H</fullName>
    </recommendedName>
    <alternativeName>
        <fullName evidence="10">General secretion pathway protein H</fullName>
    </alternativeName>
</protein>
<evidence type="ECO:0000256" key="7">
    <source>
        <dbReference type="ARBA" id="ARBA00022989"/>
    </source>
</evidence>
<comment type="subcellular location">
    <subcellularLocation>
        <location evidence="1">Cell inner membrane</location>
        <topology evidence="1">Single-pass membrane protein</topology>
    </subcellularLocation>
</comment>
<evidence type="ECO:0000313" key="13">
    <source>
        <dbReference type="EMBL" id="SFN48964.1"/>
    </source>
</evidence>
<sequence>MQSTAFLTEKSFFRESRLARQQKGLTLIELVVAVAIIGILASIGIPSFIAWVQNNKTRATAESVLAGMQYARSEAVKRNTNVFFELQPASDTGSLWIVGCNTVTAACPEKIQKRSAAESAAGATFSFNSTIGTSKIIFDQFGRPANSGQITVDNTALSASDSRPLRIILDNGGSASLCDTKLSAPALGACP</sequence>
<evidence type="ECO:0000259" key="12">
    <source>
        <dbReference type="Pfam" id="PF12019"/>
    </source>
</evidence>
<keyword evidence="7 11" id="KW-1133">Transmembrane helix</keyword>
<evidence type="ECO:0000256" key="9">
    <source>
        <dbReference type="ARBA" id="ARBA00025772"/>
    </source>
</evidence>
<organism evidence="13 14">
    <name type="scientific">Formivibrio citricus</name>
    <dbReference type="NCBI Taxonomy" id="83765"/>
    <lineage>
        <taxon>Bacteria</taxon>
        <taxon>Pseudomonadati</taxon>
        <taxon>Pseudomonadota</taxon>
        <taxon>Betaproteobacteria</taxon>
        <taxon>Neisseriales</taxon>
        <taxon>Chitinibacteraceae</taxon>
        <taxon>Formivibrio</taxon>
    </lineage>
</organism>
<dbReference type="GO" id="GO:0015627">
    <property type="term" value="C:type II protein secretion system complex"/>
    <property type="evidence" value="ECO:0007669"/>
    <property type="project" value="InterPro"/>
</dbReference>
<evidence type="ECO:0000256" key="11">
    <source>
        <dbReference type="SAM" id="Phobius"/>
    </source>
</evidence>
<evidence type="ECO:0000256" key="5">
    <source>
        <dbReference type="ARBA" id="ARBA00022519"/>
    </source>
</evidence>
<dbReference type="Pfam" id="PF07963">
    <property type="entry name" value="N_methyl"/>
    <property type="match status" value="1"/>
</dbReference>
<dbReference type="InterPro" id="IPR012902">
    <property type="entry name" value="N_methyl_site"/>
</dbReference>
<dbReference type="NCBIfam" id="TIGR02532">
    <property type="entry name" value="IV_pilin_GFxxxE"/>
    <property type="match status" value="1"/>
</dbReference>
<keyword evidence="4" id="KW-0488">Methylation</keyword>
<keyword evidence="14" id="KW-1185">Reference proteome</keyword>
<gene>
    <name evidence="13" type="ORF">SAMN05660284_01616</name>
</gene>
<evidence type="ECO:0000256" key="6">
    <source>
        <dbReference type="ARBA" id="ARBA00022692"/>
    </source>
</evidence>
<keyword evidence="5" id="KW-0997">Cell inner membrane</keyword>
<dbReference type="Pfam" id="PF12019">
    <property type="entry name" value="GspH"/>
    <property type="match status" value="1"/>
</dbReference>
<proteinExistence type="inferred from homology"/>
<keyword evidence="6 11" id="KW-0812">Transmembrane</keyword>
<dbReference type="Gene3D" id="3.30.700.10">
    <property type="entry name" value="Glycoprotein, Type 4 Pilin"/>
    <property type="match status" value="1"/>
</dbReference>
<keyword evidence="3" id="KW-1003">Cell membrane</keyword>
<name>A0A1I4ZFC2_9NEIS</name>
<evidence type="ECO:0000313" key="14">
    <source>
        <dbReference type="Proteomes" id="UP000242869"/>
    </source>
</evidence>
<dbReference type="RefSeq" id="WP_177187825.1">
    <property type="nucleotide sequence ID" value="NZ_FOVE01000010.1"/>
</dbReference>
<dbReference type="InterPro" id="IPR022346">
    <property type="entry name" value="T2SS_GspH"/>
</dbReference>
<feature type="transmembrane region" description="Helical" evidence="11">
    <location>
        <begin position="27"/>
        <end position="52"/>
    </location>
</feature>
<evidence type="ECO:0000256" key="1">
    <source>
        <dbReference type="ARBA" id="ARBA00004377"/>
    </source>
</evidence>
<keyword evidence="8 11" id="KW-0472">Membrane</keyword>
<evidence type="ECO:0000256" key="4">
    <source>
        <dbReference type="ARBA" id="ARBA00022481"/>
    </source>
</evidence>
<dbReference type="Proteomes" id="UP000242869">
    <property type="component" value="Unassembled WGS sequence"/>
</dbReference>
<dbReference type="InterPro" id="IPR045584">
    <property type="entry name" value="Pilin-like"/>
</dbReference>
<dbReference type="SUPFAM" id="SSF54523">
    <property type="entry name" value="Pili subunits"/>
    <property type="match status" value="1"/>
</dbReference>
<dbReference type="STRING" id="83765.SAMN05660284_01616"/>
<evidence type="ECO:0000256" key="2">
    <source>
        <dbReference type="ARBA" id="ARBA00021549"/>
    </source>
</evidence>